<reference evidence="2" key="1">
    <citation type="submission" date="2022-09" db="EMBL/GenBank/DDBJ databases">
        <title>Aureispira anguillicida sp. nov., isolated from Leptocephalus of Japanese eel Anguilla japonica.</title>
        <authorList>
            <person name="Yuasa K."/>
            <person name="Mekata T."/>
            <person name="Ikunari K."/>
        </authorList>
    </citation>
    <scope>NUCLEOTIDE SEQUENCE</scope>
    <source>
        <strain evidence="2">EL160426</strain>
    </source>
</reference>
<evidence type="ECO:0000256" key="1">
    <source>
        <dbReference type="SAM" id="Coils"/>
    </source>
</evidence>
<gene>
    <name evidence="2" type="ORF">AsAng_0021980</name>
</gene>
<dbReference type="EMBL" id="AP026867">
    <property type="protein sequence ID" value="BDS11484.1"/>
    <property type="molecule type" value="Genomic_DNA"/>
</dbReference>
<proteinExistence type="predicted"/>
<keyword evidence="3" id="KW-1185">Reference proteome</keyword>
<dbReference type="RefSeq" id="WP_264792657.1">
    <property type="nucleotide sequence ID" value="NZ_AP026867.1"/>
</dbReference>
<name>A0A916DQZ1_9BACT</name>
<keyword evidence="1" id="KW-0175">Coiled coil</keyword>
<dbReference type="Proteomes" id="UP001060919">
    <property type="component" value="Chromosome"/>
</dbReference>
<evidence type="ECO:0000313" key="3">
    <source>
        <dbReference type="Proteomes" id="UP001060919"/>
    </source>
</evidence>
<dbReference type="KEGG" id="aup:AsAng_0021980"/>
<accession>A0A916DQZ1</accession>
<evidence type="ECO:0000313" key="2">
    <source>
        <dbReference type="EMBL" id="BDS11484.1"/>
    </source>
</evidence>
<organism evidence="2 3">
    <name type="scientific">Aureispira anguillae</name>
    <dbReference type="NCBI Taxonomy" id="2864201"/>
    <lineage>
        <taxon>Bacteria</taxon>
        <taxon>Pseudomonadati</taxon>
        <taxon>Bacteroidota</taxon>
        <taxon>Saprospiria</taxon>
        <taxon>Saprospirales</taxon>
        <taxon>Saprospiraceae</taxon>
        <taxon>Aureispira</taxon>
    </lineage>
</organism>
<feature type="coiled-coil region" evidence="1">
    <location>
        <begin position="16"/>
        <end position="54"/>
    </location>
</feature>
<dbReference type="AlphaFoldDB" id="A0A916DQZ1"/>
<protein>
    <submittedName>
        <fullName evidence="2">Uncharacterized protein</fullName>
    </submittedName>
</protein>
<sequence>MDRRKFKGISIFLLIKERIKIELNEFQEIIEEISSDLESKKAKIEASYENLEASGYEDHYSDILIDEYQKYDKTFPKYTFNPLLLSIYGYFENWLRKLCDIDSRKGFSKIKVSDLAGRNYIEKSKTYFQKVAEIDLSILNEKWQRVKEIQKIRNLIAHNESNIVKNKSKPIHEQPTYQIINGDENLALDLQNGDFHIMNKTFLLEAISLVQEYLNEVIEKLSKRKVIAKNTAVPYDMTPWGEEKTESLLKDIIHCLNLIDGYYERDDEHRLEDTLGNLKGNLGAMAWNGTKILSFFMNGKWETIDRDYIVNERLSGLKKLKDLYKKN</sequence>